<dbReference type="OrthoDB" id="1494333at2"/>
<dbReference type="Proteomes" id="UP000251993">
    <property type="component" value="Chromosome"/>
</dbReference>
<keyword evidence="3" id="KW-1185">Reference proteome</keyword>
<accession>A0A344TGC5</accession>
<dbReference type="Pfam" id="PF11845">
    <property type="entry name" value="Tll0287-like"/>
    <property type="match status" value="1"/>
</dbReference>
<name>A0A344TGC5_9BACT</name>
<dbReference type="InterPro" id="IPR021796">
    <property type="entry name" value="Tll0287-like_dom"/>
</dbReference>
<evidence type="ECO:0000313" key="3">
    <source>
        <dbReference type="Proteomes" id="UP000251993"/>
    </source>
</evidence>
<sequence length="188" mass="20802">MKPLLFSGAFFLSAVLITAFKSPQTPQQTVNYHKLGDSLSLQAQQSLISNLLGAIEKGGAAYAVDYCNENAVPLTKALSQKHQVEIQRISAKNRNPDNAASLFDKKILDLFAANSLKDTLVQVSKGYVYYKPIKIGMPTCLQCHGKPKQDIEAATLKTIQRKYRFDKATGYAMGELRGAWKLTFVTKQ</sequence>
<evidence type="ECO:0000313" key="2">
    <source>
        <dbReference type="EMBL" id="AXE17696.1"/>
    </source>
</evidence>
<organism evidence="2 3">
    <name type="scientific">Runella rosea</name>
    <dbReference type="NCBI Taxonomy" id="2259595"/>
    <lineage>
        <taxon>Bacteria</taxon>
        <taxon>Pseudomonadati</taxon>
        <taxon>Bacteroidota</taxon>
        <taxon>Cytophagia</taxon>
        <taxon>Cytophagales</taxon>
        <taxon>Spirosomataceae</taxon>
        <taxon>Runella</taxon>
    </lineage>
</organism>
<dbReference type="KEGG" id="run:DR864_08080"/>
<gene>
    <name evidence="2" type="ORF">DR864_08080</name>
</gene>
<reference evidence="2 3" key="1">
    <citation type="submission" date="2018-07" db="EMBL/GenBank/DDBJ databases">
        <title>Genome sequencing of Runella.</title>
        <authorList>
            <person name="Baek M.-G."/>
            <person name="Yi H."/>
        </authorList>
    </citation>
    <scope>NUCLEOTIDE SEQUENCE [LARGE SCALE GENOMIC DNA]</scope>
    <source>
        <strain evidence="2 3">HYN0085</strain>
    </source>
</reference>
<dbReference type="RefSeq" id="WP_114066481.1">
    <property type="nucleotide sequence ID" value="NZ_CP030850.1"/>
</dbReference>
<protein>
    <submittedName>
        <fullName evidence="2">DUF3365 domain-containing protein</fullName>
    </submittedName>
</protein>
<feature type="domain" description="Tll0287-like" evidence="1">
    <location>
        <begin position="55"/>
        <end position="182"/>
    </location>
</feature>
<dbReference type="AlphaFoldDB" id="A0A344TGC5"/>
<proteinExistence type="predicted"/>
<evidence type="ECO:0000259" key="1">
    <source>
        <dbReference type="Pfam" id="PF11845"/>
    </source>
</evidence>
<dbReference type="EMBL" id="CP030850">
    <property type="protein sequence ID" value="AXE17696.1"/>
    <property type="molecule type" value="Genomic_DNA"/>
</dbReference>